<name>A0A382JMB0_9ZZZZ</name>
<dbReference type="EMBL" id="UINC01075416">
    <property type="protein sequence ID" value="SVC13574.1"/>
    <property type="molecule type" value="Genomic_DNA"/>
</dbReference>
<gene>
    <name evidence="1" type="ORF">METZ01_LOCUS266428</name>
</gene>
<proteinExistence type="predicted"/>
<accession>A0A382JMB0</accession>
<evidence type="ECO:0000313" key="1">
    <source>
        <dbReference type="EMBL" id="SVC13574.1"/>
    </source>
</evidence>
<reference evidence="1" key="1">
    <citation type="submission" date="2018-05" db="EMBL/GenBank/DDBJ databases">
        <authorList>
            <person name="Lanie J.A."/>
            <person name="Ng W.-L."/>
            <person name="Kazmierczak K.M."/>
            <person name="Andrzejewski T.M."/>
            <person name="Davidsen T.M."/>
            <person name="Wayne K.J."/>
            <person name="Tettelin H."/>
            <person name="Glass J.I."/>
            <person name="Rusch D."/>
            <person name="Podicherti R."/>
            <person name="Tsui H.-C.T."/>
            <person name="Winkler M.E."/>
        </authorList>
    </citation>
    <scope>NUCLEOTIDE SEQUENCE</scope>
</reference>
<feature type="non-terminal residue" evidence="1">
    <location>
        <position position="65"/>
    </location>
</feature>
<sequence>MTRFEIDTAEILKPQDWGFPVPIAYGPGRLAEIGKACVSLEIKNPLIVTDSGSKELPFIEKLKEI</sequence>
<organism evidence="1">
    <name type="scientific">marine metagenome</name>
    <dbReference type="NCBI Taxonomy" id="408172"/>
    <lineage>
        <taxon>unclassified sequences</taxon>
        <taxon>metagenomes</taxon>
        <taxon>ecological metagenomes</taxon>
    </lineage>
</organism>
<dbReference type="Gene3D" id="3.40.50.1970">
    <property type="match status" value="1"/>
</dbReference>
<protein>
    <recommendedName>
        <fullName evidence="2">Alcohol dehydrogenase iron-type/glycerol dehydrogenase GldA domain-containing protein</fullName>
    </recommendedName>
</protein>
<evidence type="ECO:0008006" key="2">
    <source>
        <dbReference type="Google" id="ProtNLM"/>
    </source>
</evidence>
<dbReference type="AlphaFoldDB" id="A0A382JMB0"/>
<dbReference type="SUPFAM" id="SSF56796">
    <property type="entry name" value="Dehydroquinate synthase-like"/>
    <property type="match status" value="1"/>
</dbReference>